<dbReference type="Pfam" id="PF23493">
    <property type="entry name" value="CysS_C"/>
    <property type="match status" value="1"/>
</dbReference>
<feature type="domain" description="YqeB PH" evidence="3">
    <location>
        <begin position="8"/>
        <end position="159"/>
    </location>
</feature>
<comment type="caution">
    <text evidence="4">The sequence shown here is derived from an EMBL/GenBank/DDBJ whole genome shotgun (WGS) entry which is preliminary data.</text>
</comment>
<feature type="transmembrane region" description="Helical" evidence="1">
    <location>
        <begin position="64"/>
        <end position="85"/>
    </location>
</feature>
<dbReference type="EMBL" id="BONF01000011">
    <property type="protein sequence ID" value="GIF81126.1"/>
    <property type="molecule type" value="Genomic_DNA"/>
</dbReference>
<reference evidence="4 5" key="1">
    <citation type="submission" date="2021-01" db="EMBL/GenBank/DDBJ databases">
        <title>Whole genome shotgun sequence of Catellatospora bangladeshensis NBRC 107357.</title>
        <authorList>
            <person name="Komaki H."/>
            <person name="Tamura T."/>
        </authorList>
    </citation>
    <scope>NUCLEOTIDE SEQUENCE [LARGE SCALE GENOMIC DNA]</scope>
    <source>
        <strain evidence="4 5">NBRC 107357</strain>
    </source>
</reference>
<dbReference type="InterPro" id="IPR057798">
    <property type="entry name" value="PH_YqeB"/>
</dbReference>
<keyword evidence="5" id="KW-1185">Reference proteome</keyword>
<keyword evidence="1" id="KW-1133">Transmembrane helix</keyword>
<dbReference type="Proteomes" id="UP000601223">
    <property type="component" value="Unassembled WGS sequence"/>
</dbReference>
<feature type="transmembrane region" description="Helical" evidence="1">
    <location>
        <begin position="19"/>
        <end position="44"/>
    </location>
</feature>
<organism evidence="4 5">
    <name type="scientific">Catellatospora bangladeshensis</name>
    <dbReference type="NCBI Taxonomy" id="310355"/>
    <lineage>
        <taxon>Bacteria</taxon>
        <taxon>Bacillati</taxon>
        <taxon>Actinomycetota</taxon>
        <taxon>Actinomycetes</taxon>
        <taxon>Micromonosporales</taxon>
        <taxon>Micromonosporaceae</taxon>
        <taxon>Catellatospora</taxon>
    </lineage>
</organism>
<evidence type="ECO:0000259" key="3">
    <source>
        <dbReference type="Pfam" id="PF23494"/>
    </source>
</evidence>
<proteinExistence type="predicted"/>
<evidence type="ECO:0000259" key="2">
    <source>
        <dbReference type="Pfam" id="PF23493"/>
    </source>
</evidence>
<keyword evidence="1" id="KW-0812">Transmembrane</keyword>
<dbReference type="AlphaFoldDB" id="A0A8J3JBE1"/>
<evidence type="ECO:0000313" key="4">
    <source>
        <dbReference type="EMBL" id="GIF81126.1"/>
    </source>
</evidence>
<dbReference type="RefSeq" id="WP_203745328.1">
    <property type="nucleotide sequence ID" value="NZ_BONF01000011.1"/>
</dbReference>
<name>A0A8J3JBE1_9ACTN</name>
<dbReference type="InterPro" id="IPR056411">
    <property type="entry name" value="CysS_C"/>
</dbReference>
<sequence length="231" mass="24486">MAELGGATVVRVPAGERALIALGFPVLGAAVGWGLIAMADWVAGLDWAPFQGPFKLIAKIPEPWATGGAVALGLVGGVLLVLTAIGERLTVTVRHDAALLERPDAAARTVARRDVAAVFTDGKALVLQGADGAEHAREVSDLRRTDLRAAFTAHGFPWREDGDPYADRFRLWVPDLAGLPEGANALLAARAKALQKSDAAESALLLAELHRLGVVVRVEKKRQYWRPASPS</sequence>
<keyword evidence="1" id="KW-0472">Membrane</keyword>
<evidence type="ECO:0000313" key="5">
    <source>
        <dbReference type="Proteomes" id="UP000601223"/>
    </source>
</evidence>
<evidence type="ECO:0000256" key="1">
    <source>
        <dbReference type="SAM" id="Phobius"/>
    </source>
</evidence>
<protein>
    <recommendedName>
        <fullName evidence="6">DUF308 domain-containing protein</fullName>
    </recommendedName>
</protein>
<feature type="domain" description="Cysteinyl-tRNA ligase anticodon binding" evidence="2">
    <location>
        <begin position="178"/>
        <end position="226"/>
    </location>
</feature>
<gene>
    <name evidence="4" type="primary">yqeB</name>
    <name evidence="4" type="ORF">Cba03nite_24750</name>
</gene>
<evidence type="ECO:0008006" key="6">
    <source>
        <dbReference type="Google" id="ProtNLM"/>
    </source>
</evidence>
<dbReference type="Pfam" id="PF23494">
    <property type="entry name" value="bPH_10"/>
    <property type="match status" value="1"/>
</dbReference>
<accession>A0A8J3JBE1</accession>